<evidence type="ECO:0000313" key="2">
    <source>
        <dbReference type="EMBL" id="GGX83482.1"/>
    </source>
</evidence>
<organism evidence="2 3">
    <name type="scientific">Streptomyces fructofermentans</name>
    <dbReference type="NCBI Taxonomy" id="152141"/>
    <lineage>
        <taxon>Bacteria</taxon>
        <taxon>Bacillati</taxon>
        <taxon>Actinomycetota</taxon>
        <taxon>Actinomycetes</taxon>
        <taxon>Kitasatosporales</taxon>
        <taxon>Streptomycetaceae</taxon>
        <taxon>Streptomyces</taxon>
    </lineage>
</organism>
<feature type="signal peptide" evidence="1">
    <location>
        <begin position="1"/>
        <end position="26"/>
    </location>
</feature>
<protein>
    <submittedName>
        <fullName evidence="2">Lipoprotein</fullName>
    </submittedName>
</protein>
<accession>A0A918U2T2</accession>
<name>A0A918U2T2_9ACTN</name>
<comment type="caution">
    <text evidence="2">The sequence shown here is derived from an EMBL/GenBank/DDBJ whole genome shotgun (WGS) entry which is preliminary data.</text>
</comment>
<proteinExistence type="predicted"/>
<evidence type="ECO:0000313" key="3">
    <source>
        <dbReference type="Proteomes" id="UP000645555"/>
    </source>
</evidence>
<reference evidence="2" key="2">
    <citation type="submission" date="2020-09" db="EMBL/GenBank/DDBJ databases">
        <authorList>
            <person name="Sun Q."/>
            <person name="Ohkuma M."/>
        </authorList>
    </citation>
    <scope>NUCLEOTIDE SEQUENCE</scope>
    <source>
        <strain evidence="2">JCM 4956</strain>
    </source>
</reference>
<gene>
    <name evidence="2" type="ORF">GCM10010515_58810</name>
</gene>
<keyword evidence="1" id="KW-0732">Signal</keyword>
<sequence length="174" mass="17799">MRAIRVASAVLLGLTALTLTAPVAAAGDERDHHDVTPFGFHVSPSTIAAGGRVTLAVDGCRSDTKVTSGVFDAVTIPKGQSSAVVPVDWDARPGASYRVTFQCGKDDGYTELTIAHGHPSNPTPLPLHHGVKAGVGGTLGGFDLGEIGLGAALIAGSVGTAYYWTRRRSGEHGG</sequence>
<reference evidence="2" key="1">
    <citation type="journal article" date="2014" name="Int. J. Syst. Evol. Microbiol.">
        <title>Complete genome sequence of Corynebacterium casei LMG S-19264T (=DSM 44701T), isolated from a smear-ripened cheese.</title>
        <authorList>
            <consortium name="US DOE Joint Genome Institute (JGI-PGF)"/>
            <person name="Walter F."/>
            <person name="Albersmeier A."/>
            <person name="Kalinowski J."/>
            <person name="Ruckert C."/>
        </authorList>
    </citation>
    <scope>NUCLEOTIDE SEQUENCE</scope>
    <source>
        <strain evidence="2">JCM 4956</strain>
    </source>
</reference>
<dbReference type="AlphaFoldDB" id="A0A918U2T2"/>
<dbReference type="RefSeq" id="WP_190038624.1">
    <property type="nucleotide sequence ID" value="NZ_BMWD01000025.1"/>
</dbReference>
<feature type="chain" id="PRO_5039016839" evidence="1">
    <location>
        <begin position="27"/>
        <end position="174"/>
    </location>
</feature>
<dbReference type="EMBL" id="BMWD01000025">
    <property type="protein sequence ID" value="GGX83482.1"/>
    <property type="molecule type" value="Genomic_DNA"/>
</dbReference>
<evidence type="ECO:0000256" key="1">
    <source>
        <dbReference type="SAM" id="SignalP"/>
    </source>
</evidence>
<dbReference type="Proteomes" id="UP000645555">
    <property type="component" value="Unassembled WGS sequence"/>
</dbReference>
<keyword evidence="2" id="KW-0449">Lipoprotein</keyword>
<keyword evidence="3" id="KW-1185">Reference proteome</keyword>